<evidence type="ECO:0000313" key="6">
    <source>
        <dbReference type="Proteomes" id="UP001233999"/>
    </source>
</evidence>
<feature type="region of interest" description="Disordered" evidence="3">
    <location>
        <begin position="99"/>
        <end position="163"/>
    </location>
</feature>
<dbReference type="EMBL" id="JASPKZ010006857">
    <property type="protein sequence ID" value="KAJ9586612.1"/>
    <property type="molecule type" value="Genomic_DNA"/>
</dbReference>
<reference evidence="5" key="2">
    <citation type="submission" date="2023-05" db="EMBL/GenBank/DDBJ databases">
        <authorList>
            <person name="Fouks B."/>
        </authorList>
    </citation>
    <scope>NUCLEOTIDE SEQUENCE</scope>
    <source>
        <strain evidence="5">Stay&amp;Tobe</strain>
        <tissue evidence="5">Testes</tissue>
    </source>
</reference>
<evidence type="ECO:0000256" key="1">
    <source>
        <dbReference type="ARBA" id="ARBA00006832"/>
    </source>
</evidence>
<proteinExistence type="inferred from homology"/>
<feature type="compositionally biased region" description="Basic and acidic residues" evidence="3">
    <location>
        <begin position="1"/>
        <end position="11"/>
    </location>
</feature>
<dbReference type="InterPro" id="IPR046757">
    <property type="entry name" value="YL1_N"/>
</dbReference>
<dbReference type="SMART" id="SM00993">
    <property type="entry name" value="YL1_C"/>
    <property type="match status" value="1"/>
</dbReference>
<evidence type="ECO:0000256" key="2">
    <source>
        <dbReference type="ARBA" id="ARBA00020000"/>
    </source>
</evidence>
<feature type="region of interest" description="Disordered" evidence="3">
    <location>
        <begin position="220"/>
        <end position="283"/>
    </location>
</feature>
<comment type="caution">
    <text evidence="5">The sequence shown here is derived from an EMBL/GenBank/DDBJ whole genome shotgun (WGS) entry which is preliminary data.</text>
</comment>
<gene>
    <name evidence="5" type="ORF">L9F63_019805</name>
</gene>
<feature type="region of interest" description="Disordered" evidence="3">
    <location>
        <begin position="1"/>
        <end position="83"/>
    </location>
</feature>
<feature type="compositionally biased region" description="Basic and acidic residues" evidence="3">
    <location>
        <begin position="264"/>
        <end position="283"/>
    </location>
</feature>
<evidence type="ECO:0000256" key="3">
    <source>
        <dbReference type="SAM" id="MobiDB-lite"/>
    </source>
</evidence>
<dbReference type="AlphaFoldDB" id="A0AAD7ZTV7"/>
<protein>
    <recommendedName>
        <fullName evidence="2">Vacuolar protein sorting-associated protein 72 homolog</fullName>
    </recommendedName>
</protein>
<organism evidence="5 6">
    <name type="scientific">Diploptera punctata</name>
    <name type="common">Pacific beetle cockroach</name>
    <dbReference type="NCBI Taxonomy" id="6984"/>
    <lineage>
        <taxon>Eukaryota</taxon>
        <taxon>Metazoa</taxon>
        <taxon>Ecdysozoa</taxon>
        <taxon>Arthropoda</taxon>
        <taxon>Hexapoda</taxon>
        <taxon>Insecta</taxon>
        <taxon>Pterygota</taxon>
        <taxon>Neoptera</taxon>
        <taxon>Polyneoptera</taxon>
        <taxon>Dictyoptera</taxon>
        <taxon>Blattodea</taxon>
        <taxon>Blaberoidea</taxon>
        <taxon>Blaberidae</taxon>
        <taxon>Diplopterinae</taxon>
        <taxon>Diploptera</taxon>
    </lineage>
</organism>
<dbReference type="InterPro" id="IPR013272">
    <property type="entry name" value="Vps72/YL1_C"/>
</dbReference>
<feature type="compositionally biased region" description="Acidic residues" evidence="3">
    <location>
        <begin position="40"/>
        <end position="74"/>
    </location>
</feature>
<evidence type="ECO:0000259" key="4">
    <source>
        <dbReference type="SMART" id="SM00993"/>
    </source>
</evidence>
<reference evidence="5" key="1">
    <citation type="journal article" date="2023" name="IScience">
        <title>Live-bearing cockroach genome reveals convergent evolutionary mechanisms linked to viviparity in insects and beyond.</title>
        <authorList>
            <person name="Fouks B."/>
            <person name="Harrison M.C."/>
            <person name="Mikhailova A.A."/>
            <person name="Marchal E."/>
            <person name="English S."/>
            <person name="Carruthers M."/>
            <person name="Jennings E.C."/>
            <person name="Chiamaka E.L."/>
            <person name="Frigard R.A."/>
            <person name="Pippel M."/>
            <person name="Attardo G.M."/>
            <person name="Benoit J.B."/>
            <person name="Bornberg-Bauer E."/>
            <person name="Tobe S.S."/>
        </authorList>
    </citation>
    <scope>NUCLEOTIDE SEQUENCE</scope>
    <source>
        <strain evidence="5">Stay&amp;Tobe</strain>
    </source>
</reference>
<feature type="domain" description="Vps72/YL1 C-terminal" evidence="4">
    <location>
        <begin position="317"/>
        <end position="346"/>
    </location>
</feature>
<name>A0AAD7ZTV7_DIPPU</name>
<dbReference type="Pfam" id="PF08265">
    <property type="entry name" value="YL1_C"/>
    <property type="match status" value="1"/>
</dbReference>
<comment type="similarity">
    <text evidence="1">Belongs to the VPS72/YL1 family.</text>
</comment>
<dbReference type="PANTHER" id="PTHR13275:SF4">
    <property type="entry name" value="VACUOLAR PROTEIN SORTING-ASSOCIATED PROTEIN 72 HOMOLOG"/>
    <property type="match status" value="1"/>
</dbReference>
<evidence type="ECO:0000313" key="5">
    <source>
        <dbReference type="EMBL" id="KAJ9586612.1"/>
    </source>
</evidence>
<accession>A0AAD7ZTV7</accession>
<sequence>MALASTRDRRSNAGNRMAKLLDEEEEDDFYKTTYGGFSEIENDDDYQSEEEGEDEVDSDFSIEENDEPISDQEEEKPKKKGRLITKAYKEPVVLLQKIEKPPDVKPKKPRKKVISVDSYERKSIRRSTAAKSAATLQRLKERTEEGQRRKSRRTRAQDEWRPTQEELLEEAKITEEENLKSLEKYQKLEMEKKKTRTVKKTSQKPMIRYHSLTMPLIEEVQQDQHESPITVDEGDDEKEKQGISSTTVVSSNKENEMEMEIDSEEVKKEEEKEEKSCKEPTNDKNDAKCERTFVTFFDEKLYKEIFPQTKPKITTKNVCPITRLQARYFDPVTQLPYSNLQAFRILREAYYQQLEGRGDRNNPEVARWIEWRQKMKEMKNALVQQINKSIRLEPAPLPATSTPQ</sequence>
<dbReference type="Proteomes" id="UP001233999">
    <property type="component" value="Unassembled WGS sequence"/>
</dbReference>
<dbReference type="PANTHER" id="PTHR13275">
    <property type="entry name" value="YL-1 PROTEIN TRANSCRIPTION FACTOR-LIKE 1"/>
    <property type="match status" value="1"/>
</dbReference>
<feature type="compositionally biased region" description="Basic and acidic residues" evidence="3">
    <location>
        <begin position="138"/>
        <end position="148"/>
    </location>
</feature>
<feature type="compositionally biased region" description="Polar residues" evidence="3">
    <location>
        <begin position="242"/>
        <end position="252"/>
    </location>
</feature>
<dbReference type="Pfam" id="PF05764">
    <property type="entry name" value="YL1"/>
    <property type="match status" value="1"/>
</dbReference>
<dbReference type="GO" id="GO:0005634">
    <property type="term" value="C:nucleus"/>
    <property type="evidence" value="ECO:0007669"/>
    <property type="project" value="TreeGrafter"/>
</dbReference>
<keyword evidence="6" id="KW-1185">Reference proteome</keyword>